<dbReference type="Gene3D" id="3.90.226.10">
    <property type="entry name" value="2-enoyl-CoA Hydratase, Chain A, domain 1"/>
    <property type="match status" value="1"/>
</dbReference>
<dbReference type="PANTHER" id="PTHR11941">
    <property type="entry name" value="ENOYL-COA HYDRATASE-RELATED"/>
    <property type="match status" value="1"/>
</dbReference>
<dbReference type="Gene3D" id="1.10.12.10">
    <property type="entry name" value="Lyase 2-enoyl-coa Hydratase, Chain A, domain 2"/>
    <property type="match status" value="1"/>
</dbReference>
<dbReference type="KEGG" id="dwd:DSCW_33680"/>
<dbReference type="EMBL" id="AP021875">
    <property type="protein sequence ID" value="BBO75951.1"/>
    <property type="molecule type" value="Genomic_DNA"/>
</dbReference>
<accession>A0A5K7Z8D2</accession>
<keyword evidence="2" id="KW-0456">Lyase</keyword>
<evidence type="ECO:0000313" key="4">
    <source>
        <dbReference type="Proteomes" id="UP000427769"/>
    </source>
</evidence>
<dbReference type="AlphaFoldDB" id="A0A5K7Z8D2"/>
<comment type="similarity">
    <text evidence="1">Belongs to the enoyl-CoA hydratase/isomerase family.</text>
</comment>
<keyword evidence="4" id="KW-1185">Reference proteome</keyword>
<reference evidence="3 4" key="1">
    <citation type="submission" date="2019-11" db="EMBL/GenBank/DDBJ databases">
        <title>Comparative genomics of hydrocarbon-degrading Desulfosarcina strains.</title>
        <authorList>
            <person name="Watanabe M."/>
            <person name="Kojima H."/>
            <person name="Fukui M."/>
        </authorList>
    </citation>
    <scope>NUCLEOTIDE SEQUENCE [LARGE SCALE GENOMIC DNA]</scope>
    <source>
        <strain evidence="3 4">PP31</strain>
    </source>
</reference>
<dbReference type="PANTHER" id="PTHR11941:SF54">
    <property type="entry name" value="ENOYL-COA HYDRATASE, MITOCHONDRIAL"/>
    <property type="match status" value="1"/>
</dbReference>
<dbReference type="GO" id="GO:0016836">
    <property type="term" value="F:hydro-lyase activity"/>
    <property type="evidence" value="ECO:0007669"/>
    <property type="project" value="UniProtKB-ARBA"/>
</dbReference>
<dbReference type="SUPFAM" id="SSF52096">
    <property type="entry name" value="ClpP/crotonase"/>
    <property type="match status" value="1"/>
</dbReference>
<evidence type="ECO:0000256" key="2">
    <source>
        <dbReference type="ARBA" id="ARBA00023239"/>
    </source>
</evidence>
<dbReference type="InterPro" id="IPR014748">
    <property type="entry name" value="Enoyl-CoA_hydra_C"/>
</dbReference>
<evidence type="ECO:0000313" key="3">
    <source>
        <dbReference type="EMBL" id="BBO75951.1"/>
    </source>
</evidence>
<dbReference type="RefSeq" id="WP_155304822.1">
    <property type="nucleotide sequence ID" value="NZ_AP021875.1"/>
</dbReference>
<dbReference type="InterPro" id="IPR029045">
    <property type="entry name" value="ClpP/crotonase-like_dom_sf"/>
</dbReference>
<dbReference type="GO" id="GO:0006635">
    <property type="term" value="P:fatty acid beta-oxidation"/>
    <property type="evidence" value="ECO:0007669"/>
    <property type="project" value="TreeGrafter"/>
</dbReference>
<dbReference type="Proteomes" id="UP000427769">
    <property type="component" value="Chromosome"/>
</dbReference>
<evidence type="ECO:0000256" key="1">
    <source>
        <dbReference type="ARBA" id="ARBA00005254"/>
    </source>
</evidence>
<name>A0A5K7Z8D2_9BACT</name>
<organism evidence="3 4">
    <name type="scientific">Desulfosarcina widdelii</name>
    <dbReference type="NCBI Taxonomy" id="947919"/>
    <lineage>
        <taxon>Bacteria</taxon>
        <taxon>Pseudomonadati</taxon>
        <taxon>Thermodesulfobacteriota</taxon>
        <taxon>Desulfobacteria</taxon>
        <taxon>Desulfobacterales</taxon>
        <taxon>Desulfosarcinaceae</taxon>
        <taxon>Desulfosarcina</taxon>
    </lineage>
</organism>
<protein>
    <submittedName>
        <fullName evidence="3">3-hydroxybutyryl-CoA dehydratase</fullName>
    </submittedName>
</protein>
<gene>
    <name evidence="3" type="ORF">DSCW_33680</name>
</gene>
<proteinExistence type="inferred from homology"/>
<dbReference type="CDD" id="cd06558">
    <property type="entry name" value="crotonase-like"/>
    <property type="match status" value="1"/>
</dbReference>
<sequence length="263" mass="28537">MKFETIIVEKEEGLGKIIFNRPDVLNAYNETLAGEILKAFNALAKDESVRVIVFTGSGRAFMAGADIKMVNAWAEQGDPSKINAHLSSLLNPNMLEDCPKPVIAAVNGIAFGMGFEIALACDYRIAIKKAKFALPEVKLGLVPGGGGSQRLFHIVGAARALEMISFGDPIDATEAHRIGLINVLADDEAGLREAVERFAQGLIVQSTSALATCKRLIYEGGALPIRKGIEYEKQQFCEILLTEDAREGTQAFLDKRQPQFKGK</sequence>
<dbReference type="Pfam" id="PF00378">
    <property type="entry name" value="ECH_1"/>
    <property type="match status" value="1"/>
</dbReference>
<dbReference type="OrthoDB" id="5365311at2"/>
<dbReference type="FunFam" id="1.10.12.10:FF:000001">
    <property type="entry name" value="Probable enoyl-CoA hydratase, mitochondrial"/>
    <property type="match status" value="1"/>
</dbReference>
<dbReference type="InterPro" id="IPR001753">
    <property type="entry name" value="Enoyl-CoA_hydra/iso"/>
</dbReference>